<evidence type="ECO:0000256" key="4">
    <source>
        <dbReference type="ARBA" id="ARBA00022840"/>
    </source>
</evidence>
<dbReference type="RefSeq" id="WP_133363366.1">
    <property type="nucleotide sequence ID" value="NZ_CP037940.1"/>
</dbReference>
<dbReference type="InterPro" id="IPR003439">
    <property type="entry name" value="ABC_transporter-like_ATP-bd"/>
</dbReference>
<dbReference type="SMART" id="SM00382">
    <property type="entry name" value="AAA"/>
    <property type="match status" value="1"/>
</dbReference>
<keyword evidence="4 6" id="KW-0067">ATP-binding</keyword>
<evidence type="ECO:0000259" key="5">
    <source>
        <dbReference type="PROSITE" id="PS50893"/>
    </source>
</evidence>
<dbReference type="Gene3D" id="3.40.50.300">
    <property type="entry name" value="P-loop containing nucleotide triphosphate hydrolases"/>
    <property type="match status" value="1"/>
</dbReference>
<keyword evidence="7" id="KW-1185">Reference proteome</keyword>
<sequence length="298" mass="32697">MHNVIEIDGLTKSYGGKKVLNNLSIVVQQGDIYGFLGPNGAGKSTTMKAILRLIQTNAGEIKVFDGEDISLSNEYLRDVGALIEEPSFYPNLSGYENLEIVQKLAHLPKENITEALKIVGLNDNAKKLAKNYSLGMKQRLGIALALVKFPKLLILDEPTNGLDPDGVREIRETIKSLPAKYGMTVMISSHILSEVDKMANRIGIIQNGTLKFQGALDELKAADCLEIKVDNLEKGYELLDQGGFDVKREDDAIISSNIERGNVIDMNSLLVSEGVGVYGLNVHHESLEEVFLKLTKEA</sequence>
<name>A0A4P6YU35_9LACO</name>
<evidence type="ECO:0000256" key="2">
    <source>
        <dbReference type="ARBA" id="ARBA00022448"/>
    </source>
</evidence>
<accession>A0A4P6YU35</accession>
<dbReference type="PROSITE" id="PS50893">
    <property type="entry name" value="ABC_TRANSPORTER_2"/>
    <property type="match status" value="1"/>
</dbReference>
<dbReference type="InterPro" id="IPR027417">
    <property type="entry name" value="P-loop_NTPase"/>
</dbReference>
<dbReference type="PANTHER" id="PTHR43335:SF4">
    <property type="entry name" value="ABC TRANSPORTER, ATP-BINDING PROTEIN"/>
    <property type="match status" value="1"/>
</dbReference>
<evidence type="ECO:0000313" key="6">
    <source>
        <dbReference type="EMBL" id="QBO36289.1"/>
    </source>
</evidence>
<dbReference type="PANTHER" id="PTHR43335">
    <property type="entry name" value="ABC TRANSPORTER, ATP-BINDING PROTEIN"/>
    <property type="match status" value="1"/>
</dbReference>
<evidence type="ECO:0000256" key="3">
    <source>
        <dbReference type="ARBA" id="ARBA00022741"/>
    </source>
</evidence>
<dbReference type="Proteomes" id="UP000292886">
    <property type="component" value="Chromosome"/>
</dbReference>
<dbReference type="GO" id="GO:0016887">
    <property type="term" value="F:ATP hydrolysis activity"/>
    <property type="evidence" value="ECO:0007669"/>
    <property type="project" value="InterPro"/>
</dbReference>
<proteinExistence type="inferred from homology"/>
<dbReference type="OrthoDB" id="9804819at2"/>
<dbReference type="GO" id="GO:0005524">
    <property type="term" value="F:ATP binding"/>
    <property type="evidence" value="ECO:0007669"/>
    <property type="project" value="UniProtKB-KW"/>
</dbReference>
<keyword evidence="3" id="KW-0547">Nucleotide-binding</keyword>
<evidence type="ECO:0000313" key="7">
    <source>
        <dbReference type="Proteomes" id="UP000292886"/>
    </source>
</evidence>
<comment type="similarity">
    <text evidence="1">Belongs to the ABC transporter superfamily.</text>
</comment>
<dbReference type="KEGG" id="wei:EQG49_07340"/>
<dbReference type="Pfam" id="PF00005">
    <property type="entry name" value="ABC_tran"/>
    <property type="match status" value="1"/>
</dbReference>
<gene>
    <name evidence="6" type="ORF">EQG49_07340</name>
</gene>
<dbReference type="AlphaFoldDB" id="A0A4P6YU35"/>
<dbReference type="InterPro" id="IPR017871">
    <property type="entry name" value="ABC_transporter-like_CS"/>
</dbReference>
<dbReference type="EMBL" id="CP037940">
    <property type="protein sequence ID" value="QBO36289.1"/>
    <property type="molecule type" value="Genomic_DNA"/>
</dbReference>
<evidence type="ECO:0000256" key="1">
    <source>
        <dbReference type="ARBA" id="ARBA00005417"/>
    </source>
</evidence>
<reference evidence="7" key="1">
    <citation type="submission" date="2019-03" db="EMBL/GenBank/DDBJ databases">
        <title>Weissella sp. 26KH-42 Genome sequencing.</title>
        <authorList>
            <person name="Heo J."/>
            <person name="Kim S.-J."/>
            <person name="Kim J.-S."/>
            <person name="Hong S.-B."/>
            <person name="Kwon S.-W."/>
        </authorList>
    </citation>
    <scope>NUCLEOTIDE SEQUENCE [LARGE SCALE GENOMIC DNA]</scope>
    <source>
        <strain evidence="7">26KH-42</strain>
    </source>
</reference>
<dbReference type="InterPro" id="IPR003593">
    <property type="entry name" value="AAA+_ATPase"/>
</dbReference>
<dbReference type="PROSITE" id="PS00211">
    <property type="entry name" value="ABC_TRANSPORTER_1"/>
    <property type="match status" value="1"/>
</dbReference>
<dbReference type="SUPFAM" id="SSF52540">
    <property type="entry name" value="P-loop containing nucleoside triphosphate hydrolases"/>
    <property type="match status" value="1"/>
</dbReference>
<keyword evidence="2" id="KW-0813">Transport</keyword>
<protein>
    <submittedName>
        <fullName evidence="6">ABC transporter ATP-binding protein</fullName>
    </submittedName>
</protein>
<organism evidence="6 7">
    <name type="scientific">Periweissella cryptocerci</name>
    <dbReference type="NCBI Taxonomy" id="2506420"/>
    <lineage>
        <taxon>Bacteria</taxon>
        <taxon>Bacillati</taxon>
        <taxon>Bacillota</taxon>
        <taxon>Bacilli</taxon>
        <taxon>Lactobacillales</taxon>
        <taxon>Lactobacillaceae</taxon>
        <taxon>Periweissella</taxon>
    </lineage>
</organism>
<feature type="domain" description="ABC transporter" evidence="5">
    <location>
        <begin position="5"/>
        <end position="232"/>
    </location>
</feature>